<dbReference type="FunFam" id="3.30.1330.40:FF:000001">
    <property type="entry name" value="L-PSP family endoribonuclease"/>
    <property type="match status" value="1"/>
</dbReference>
<protein>
    <submittedName>
        <fullName evidence="2">2-iminobutanoate/2-iminopropanoate deaminase</fullName>
    </submittedName>
</protein>
<dbReference type="PANTHER" id="PTHR11803">
    <property type="entry name" value="2-IMINOBUTANOATE/2-IMINOPROPANOATE DEAMINASE RIDA"/>
    <property type="match status" value="1"/>
</dbReference>
<dbReference type="CDD" id="cd00448">
    <property type="entry name" value="YjgF_YER057c_UK114_family"/>
    <property type="match status" value="1"/>
</dbReference>
<dbReference type="AlphaFoldDB" id="A0A397RX77"/>
<dbReference type="NCBIfam" id="TIGR00004">
    <property type="entry name" value="Rid family detoxifying hydrolase"/>
    <property type="match status" value="1"/>
</dbReference>
<proteinExistence type="inferred from homology"/>
<dbReference type="InterPro" id="IPR006056">
    <property type="entry name" value="RidA"/>
</dbReference>
<dbReference type="Proteomes" id="UP000266506">
    <property type="component" value="Unassembled WGS sequence"/>
</dbReference>
<evidence type="ECO:0000256" key="1">
    <source>
        <dbReference type="ARBA" id="ARBA00010552"/>
    </source>
</evidence>
<sequence>MIKIETQDAPKALGPYSQGIIVNGMIYTSGMLGINPNTNVLEETIELQAEQAFKNIEAILKEGNSNLDNVVKTTVYLSNLANFGIVNDIYDKYFLSKPARSLCEVKSLPKGALIEIEAIAQVK</sequence>
<comment type="caution">
    <text evidence="2">The sequence shown here is derived from an EMBL/GenBank/DDBJ whole genome shotgun (WGS) entry which is preliminary data.</text>
</comment>
<evidence type="ECO:0000313" key="3">
    <source>
        <dbReference type="Proteomes" id="UP000266506"/>
    </source>
</evidence>
<dbReference type="InterPro" id="IPR006175">
    <property type="entry name" value="YjgF/YER057c/UK114"/>
</dbReference>
<name>A0A397RX77_9MOLU</name>
<keyword evidence="3" id="KW-1185">Reference proteome</keyword>
<dbReference type="InterPro" id="IPR035959">
    <property type="entry name" value="RutC-like_sf"/>
</dbReference>
<dbReference type="Gene3D" id="3.30.1330.40">
    <property type="entry name" value="RutC-like"/>
    <property type="match status" value="1"/>
</dbReference>
<dbReference type="OrthoDB" id="9803101at2"/>
<dbReference type="InParanoid" id="A0A397RX77"/>
<dbReference type="RefSeq" id="WP_119015460.1">
    <property type="nucleotide sequence ID" value="NZ_QXEV01000002.1"/>
</dbReference>
<evidence type="ECO:0000313" key="2">
    <source>
        <dbReference type="EMBL" id="RIA78338.1"/>
    </source>
</evidence>
<dbReference type="EMBL" id="QXEV01000002">
    <property type="protein sequence ID" value="RIA78338.1"/>
    <property type="molecule type" value="Genomic_DNA"/>
</dbReference>
<dbReference type="PANTHER" id="PTHR11803:SF39">
    <property type="entry name" value="2-IMINOBUTANOATE_2-IMINOPROPANOATE DEAMINASE"/>
    <property type="match status" value="1"/>
</dbReference>
<dbReference type="GO" id="GO:0019239">
    <property type="term" value="F:deaminase activity"/>
    <property type="evidence" value="ECO:0007669"/>
    <property type="project" value="TreeGrafter"/>
</dbReference>
<comment type="similarity">
    <text evidence="1">Belongs to the RutC family.</text>
</comment>
<dbReference type="Pfam" id="PF01042">
    <property type="entry name" value="Ribonuc_L-PSP"/>
    <property type="match status" value="1"/>
</dbReference>
<reference evidence="2 3" key="1">
    <citation type="submission" date="2018-08" db="EMBL/GenBank/DDBJ databases">
        <title>Genomic Encyclopedia of Archaeal and Bacterial Type Strains, Phase II (KMG-II): from individual species to whole genera.</title>
        <authorList>
            <person name="Goeker M."/>
        </authorList>
    </citation>
    <scope>NUCLEOTIDE SEQUENCE [LARGE SCALE GENOMIC DNA]</scope>
    <source>
        <strain evidence="2 3">ATCC 27112</strain>
    </source>
</reference>
<dbReference type="FunCoup" id="A0A397RX77">
    <property type="interactions" value="309"/>
</dbReference>
<dbReference type="GO" id="GO:0005829">
    <property type="term" value="C:cytosol"/>
    <property type="evidence" value="ECO:0007669"/>
    <property type="project" value="TreeGrafter"/>
</dbReference>
<organism evidence="2 3">
    <name type="scientific">Anaeroplasma bactoclasticum</name>
    <dbReference type="NCBI Taxonomy" id="2088"/>
    <lineage>
        <taxon>Bacteria</taxon>
        <taxon>Bacillati</taxon>
        <taxon>Mycoplasmatota</taxon>
        <taxon>Mollicutes</taxon>
        <taxon>Anaeroplasmatales</taxon>
        <taxon>Anaeroplasmataceae</taxon>
        <taxon>Anaeroplasma</taxon>
    </lineage>
</organism>
<dbReference type="SUPFAM" id="SSF55298">
    <property type="entry name" value="YjgF-like"/>
    <property type="match status" value="1"/>
</dbReference>
<gene>
    <name evidence="2" type="ORF">EI71_00289</name>
</gene>
<accession>A0A397RX77</accession>